<keyword evidence="6" id="KW-1185">Reference proteome</keyword>
<dbReference type="KEGG" id="tmc:LMI_2143"/>
<evidence type="ECO:0000313" key="6">
    <source>
        <dbReference type="Proteomes" id="UP000182998"/>
    </source>
</evidence>
<dbReference type="Proteomes" id="UP000032414">
    <property type="component" value="Chromosome I"/>
</dbReference>
<accession>A0A098GHG8</accession>
<reference evidence="5" key="1">
    <citation type="submission" date="2014-09" db="EMBL/GenBank/DDBJ databases">
        <authorList>
            <person name="Gomez-Valero L."/>
        </authorList>
    </citation>
    <scope>NUCLEOTIDE SEQUENCE [LARGE SCALE GENOMIC DNA]</scope>
    <source>
        <strain evidence="5">ATCC33218</strain>
    </source>
</reference>
<name>A0A098GHG8_LEGMI</name>
<dbReference type="HOGENOM" id="CLU_389706_0_0_6"/>
<reference evidence="4 6" key="3">
    <citation type="submission" date="2016-10" db="EMBL/GenBank/DDBJ databases">
        <authorList>
            <person name="Varghese N."/>
            <person name="Submissions S."/>
        </authorList>
    </citation>
    <scope>NUCLEOTIDE SEQUENCE [LARGE SCALE GENOMIC DNA]</scope>
    <source>
        <strain evidence="4 6">ATCC 33218</strain>
    </source>
</reference>
<evidence type="ECO:0000256" key="1">
    <source>
        <dbReference type="SAM" id="MobiDB-lite"/>
    </source>
</evidence>
<keyword evidence="2" id="KW-0812">Transmembrane</keyword>
<feature type="region of interest" description="Disordered" evidence="1">
    <location>
        <begin position="644"/>
        <end position="669"/>
    </location>
</feature>
<gene>
    <name evidence="3" type="ORF">LMI_2143</name>
    <name evidence="4" type="ORF">SAMN02982997_01630</name>
</gene>
<dbReference type="EMBL" id="FMVN01000007">
    <property type="protein sequence ID" value="SCY40589.1"/>
    <property type="molecule type" value="Genomic_DNA"/>
</dbReference>
<evidence type="ECO:0000313" key="3">
    <source>
        <dbReference type="EMBL" id="CEG61422.1"/>
    </source>
</evidence>
<dbReference type="EMBL" id="LN614830">
    <property type="protein sequence ID" value="CEG61422.1"/>
    <property type="molecule type" value="Genomic_DNA"/>
</dbReference>
<sequence length="753" mass="86764">MTFSDLACRLIIGYDLLPLSIRTEFERSEVAQHFVRAVRGAEVSIKQINQQSSRWSRFVGTTQQQIDTVVEQLSAKALNHELLVSSEYQNLISKIVLIVLPRAYPDIELLDPEQKQLVADAEFSKILQSEFIQANKKYKEFKQQYNSAWSPSIEDGLEVDALKQARNAISEKWYQRFSTNEGMSNIRVTIGERKAARRAQQLANFFPFLNDPRWDHSTPPIDRLRQDYNDEVELAETESRALNLDNVDEEFLTNLLNTHLNAKTSQYINFIEVEEFNEEQANSLAKKILQAFNDGETLRMNEWLDDYQRELTEYIRKKISLVDGEEWEQSTIELSEAANALSFLWNNKASRWSSDFLNRIGDAYSFLQYMGATAQNDNFVFSIIDVYNLYRNADGLAETKSIFLSLFKPFLPLYQEYKEIARFEKSFFRKVFRTLMPLLIIAGFVVLVAALMSPLAIPELAFLIAAVPILFIGIALATQYVKWKNSISQYLRELYYGGPFETPEFTVNERMIHTFGSLDQAEVIRSIYIDEIQRCDENEAWFKENESHLEDPNQRKENLDRRYALLLEWYDIHSNYELGVGTVKAIVAKQLTQIANEEYESLKMNLEGDEGRAITRRTQEFVDSLKSSLSPQAIALHPVPDIETGPLLRETSEPNTASRRQVSTGTEREQLVPEPVLRGMEIVRDRRELGVPPSVVVGSSVHPQRFFLPLTCLQQHDRVEKASRALAAIRHPIAAEVPIDDQDYERTVSLRGW</sequence>
<keyword evidence="2" id="KW-0472">Membrane</keyword>
<keyword evidence="2" id="KW-1133">Transmembrane helix</keyword>
<dbReference type="Proteomes" id="UP000182998">
    <property type="component" value="Unassembled WGS sequence"/>
</dbReference>
<dbReference type="RefSeq" id="WP_045099666.1">
    <property type="nucleotide sequence ID" value="NZ_CP020614.1"/>
</dbReference>
<feature type="compositionally biased region" description="Polar residues" evidence="1">
    <location>
        <begin position="653"/>
        <end position="665"/>
    </location>
</feature>
<organism evidence="3 5">
    <name type="scientific">Legionella micdadei</name>
    <name type="common">Tatlockia micdadei</name>
    <dbReference type="NCBI Taxonomy" id="451"/>
    <lineage>
        <taxon>Bacteria</taxon>
        <taxon>Pseudomonadati</taxon>
        <taxon>Pseudomonadota</taxon>
        <taxon>Gammaproteobacteria</taxon>
        <taxon>Legionellales</taxon>
        <taxon>Legionellaceae</taxon>
        <taxon>Legionella</taxon>
    </lineage>
</organism>
<feature type="transmembrane region" description="Helical" evidence="2">
    <location>
        <begin position="435"/>
        <end position="454"/>
    </location>
</feature>
<dbReference type="OrthoDB" id="5653491at2"/>
<evidence type="ECO:0000256" key="2">
    <source>
        <dbReference type="SAM" id="Phobius"/>
    </source>
</evidence>
<feature type="transmembrane region" description="Helical" evidence="2">
    <location>
        <begin position="460"/>
        <end position="481"/>
    </location>
</feature>
<protein>
    <submittedName>
        <fullName evidence="3">Uncharacterized protein</fullName>
    </submittedName>
</protein>
<dbReference type="AlphaFoldDB" id="A0A098GHG8"/>
<dbReference type="PATRIC" id="fig|451.8.peg.1244"/>
<proteinExistence type="predicted"/>
<reference evidence="3" key="2">
    <citation type="submission" date="2014-09" db="EMBL/GenBank/DDBJ databases">
        <authorList>
            <person name="GOMEZ-VALERO Laura"/>
        </authorList>
    </citation>
    <scope>NUCLEOTIDE SEQUENCE</scope>
    <source>
        <strain evidence="3">ATCC33218</strain>
    </source>
</reference>
<evidence type="ECO:0000313" key="5">
    <source>
        <dbReference type="Proteomes" id="UP000032414"/>
    </source>
</evidence>
<evidence type="ECO:0000313" key="4">
    <source>
        <dbReference type="EMBL" id="SCY40589.1"/>
    </source>
</evidence>